<protein>
    <submittedName>
        <fullName evidence="1">IS66 family insertion sequence element accessory protein TnpB</fullName>
    </submittedName>
</protein>
<reference evidence="1" key="1">
    <citation type="journal article" date="2020" name="Appl. Environ. Microbiol.">
        <title>Medium-Chain Fatty Acid Synthesis by 'Candidatus Weimeria bifida' gen. nov., sp. nov., and 'Candidatus Pseudoramibacter fermentans' sp. nov.</title>
        <authorList>
            <person name="Scarborough M.J."/>
            <person name="Myers K.S."/>
            <person name="Donohue T.J."/>
            <person name="Noguera D.R."/>
        </authorList>
    </citation>
    <scope>NUCLEOTIDE SEQUENCE</scope>
    <source>
        <strain evidence="1">LCO1.1</strain>
    </source>
</reference>
<proteinExistence type="predicted"/>
<dbReference type="Pfam" id="PF05717">
    <property type="entry name" value="TnpB_IS66"/>
    <property type="match status" value="1"/>
</dbReference>
<dbReference type="PANTHER" id="PTHR36455:SF1">
    <property type="entry name" value="BLR8292 PROTEIN"/>
    <property type="match status" value="1"/>
</dbReference>
<evidence type="ECO:0000313" key="1">
    <source>
        <dbReference type="EMBL" id="MQN01323.1"/>
    </source>
</evidence>
<keyword evidence="2" id="KW-1185">Reference proteome</keyword>
<accession>A0A6N7IYB2</accession>
<dbReference type="PANTHER" id="PTHR36455">
    <property type="match status" value="1"/>
</dbReference>
<dbReference type="NCBIfam" id="NF033819">
    <property type="entry name" value="IS66_TnpB"/>
    <property type="match status" value="1"/>
</dbReference>
<organism evidence="1 2">
    <name type="scientific">Candidatus Weimeria bifida</name>
    <dbReference type="NCBI Taxonomy" id="2599074"/>
    <lineage>
        <taxon>Bacteria</taxon>
        <taxon>Bacillati</taxon>
        <taxon>Bacillota</taxon>
        <taxon>Clostridia</taxon>
        <taxon>Lachnospirales</taxon>
        <taxon>Lachnospiraceae</taxon>
        <taxon>Candidatus Weimeria</taxon>
    </lineage>
</organism>
<gene>
    <name evidence="1" type="primary">tnpB</name>
    <name evidence="1" type="ORF">FRC54_05190</name>
</gene>
<sequence length="109" mass="12942">MTGYTDMRRSSMVCALSSKISCAWIHSNSLFLFCGKRRDRIKAILHEPDGMVLLYKRLTVKGHYEWPRNKTEVRDLTWRQFDWLMSGLKVDQPKALQKDDLALRYRKSF</sequence>
<dbReference type="InterPro" id="IPR008878">
    <property type="entry name" value="Transposase_IS66_Orf2"/>
</dbReference>
<dbReference type="Proteomes" id="UP000460257">
    <property type="component" value="Unassembled WGS sequence"/>
</dbReference>
<comment type="caution">
    <text evidence="1">The sequence shown here is derived from an EMBL/GenBank/DDBJ whole genome shotgun (WGS) entry which is preliminary data.</text>
</comment>
<dbReference type="AlphaFoldDB" id="A0A6N7IYB2"/>
<evidence type="ECO:0000313" key="2">
    <source>
        <dbReference type="Proteomes" id="UP000460257"/>
    </source>
</evidence>
<name>A0A6N7IYB2_9FIRM</name>
<dbReference type="EMBL" id="VOGC01000004">
    <property type="protein sequence ID" value="MQN01323.1"/>
    <property type="molecule type" value="Genomic_DNA"/>
</dbReference>